<organism evidence="1 2">
    <name type="scientific">Sarcoptes scabiei</name>
    <name type="common">Itch mite</name>
    <name type="synonym">Acarus scabiei</name>
    <dbReference type="NCBI Taxonomy" id="52283"/>
    <lineage>
        <taxon>Eukaryota</taxon>
        <taxon>Metazoa</taxon>
        <taxon>Ecdysozoa</taxon>
        <taxon>Arthropoda</taxon>
        <taxon>Chelicerata</taxon>
        <taxon>Arachnida</taxon>
        <taxon>Acari</taxon>
        <taxon>Acariformes</taxon>
        <taxon>Sarcoptiformes</taxon>
        <taxon>Astigmata</taxon>
        <taxon>Psoroptidia</taxon>
        <taxon>Sarcoptoidea</taxon>
        <taxon>Sarcoptidae</taxon>
        <taxon>Sarcoptinae</taxon>
        <taxon>Sarcoptes</taxon>
    </lineage>
</organism>
<evidence type="ECO:0000313" key="1">
    <source>
        <dbReference type="EMBL" id="KPM06780.1"/>
    </source>
</evidence>
<sequence length="142" mass="16723">MIGDQSLRWLRLISFTKLLTLISLVNGQSFYQAQSSSSLLSVLNANKNIFNDRATILYRPQTSIVFNDGQDKPGECPITRPASNYDSFKQYEGIWYKRYRSRVRPDEPFFKCAWIDYEDQGRPEIFISDNLKNNQYIIFRFL</sequence>
<proteinExistence type="predicted"/>
<dbReference type="OrthoDB" id="6495226at2759"/>
<evidence type="ECO:0000313" key="2">
    <source>
        <dbReference type="Proteomes" id="UP000616769"/>
    </source>
</evidence>
<dbReference type="AlphaFoldDB" id="A0A132A8N3"/>
<comment type="caution">
    <text evidence="1">The sequence shown here is derived from an EMBL/GenBank/DDBJ whole genome shotgun (WGS) entry which is preliminary data.</text>
</comment>
<dbReference type="Proteomes" id="UP000616769">
    <property type="component" value="Unassembled WGS sequence"/>
</dbReference>
<gene>
    <name evidence="1" type="ORF">QR98_0052590</name>
</gene>
<accession>A0A132A8N3</accession>
<protein>
    <submittedName>
        <fullName evidence="1">Uncharacterized protein</fullName>
    </submittedName>
</protein>
<dbReference type="EMBL" id="JXLN01011110">
    <property type="protein sequence ID" value="KPM06780.1"/>
    <property type="molecule type" value="Genomic_DNA"/>
</dbReference>
<dbReference type="VEuPathDB" id="VectorBase:SSCA007609"/>
<name>A0A132A8N3_SARSC</name>
<reference evidence="1 2" key="1">
    <citation type="journal article" date="2015" name="Parasit. Vectors">
        <title>Draft genome of the scabies mite.</title>
        <authorList>
            <person name="Rider S.D.Jr."/>
            <person name="Morgan M.S."/>
            <person name="Arlian L.G."/>
        </authorList>
    </citation>
    <scope>NUCLEOTIDE SEQUENCE [LARGE SCALE GENOMIC DNA]</scope>
    <source>
        <strain evidence="1">Arlian Lab</strain>
    </source>
</reference>